<dbReference type="SUPFAM" id="SSF53335">
    <property type="entry name" value="S-adenosyl-L-methionine-dependent methyltransferases"/>
    <property type="match status" value="1"/>
</dbReference>
<dbReference type="Pfam" id="PF08241">
    <property type="entry name" value="Methyltransf_11"/>
    <property type="match status" value="1"/>
</dbReference>
<dbReference type="EMBL" id="JASAYJ010000005">
    <property type="protein sequence ID" value="MDP8186844.1"/>
    <property type="molecule type" value="Genomic_DNA"/>
</dbReference>
<dbReference type="GO" id="GO:0008757">
    <property type="term" value="F:S-adenosylmethionine-dependent methyltransferase activity"/>
    <property type="evidence" value="ECO:0007669"/>
    <property type="project" value="InterPro"/>
</dbReference>
<dbReference type="PANTHER" id="PTHR43861">
    <property type="entry name" value="TRANS-ACONITATE 2-METHYLTRANSFERASE-RELATED"/>
    <property type="match status" value="1"/>
</dbReference>
<dbReference type="InterPro" id="IPR029063">
    <property type="entry name" value="SAM-dependent_MTases_sf"/>
</dbReference>
<dbReference type="RefSeq" id="WP_211597499.1">
    <property type="nucleotide sequence ID" value="NZ_JAGRQI010000005.1"/>
</dbReference>
<comment type="caution">
    <text evidence="2">The sequence shown here is derived from an EMBL/GenBank/DDBJ whole genome shotgun (WGS) entry which is preliminary data.</text>
</comment>
<gene>
    <name evidence="2" type="ORF">QJU78_03485</name>
</gene>
<protein>
    <submittedName>
        <fullName evidence="2">Class I SAM-dependent methyltransferase</fullName>
    </submittedName>
</protein>
<dbReference type="PANTHER" id="PTHR43861:SF1">
    <property type="entry name" value="TRANS-ACONITATE 2-METHYLTRANSFERASE"/>
    <property type="match status" value="1"/>
</dbReference>
<dbReference type="InterPro" id="IPR013216">
    <property type="entry name" value="Methyltransf_11"/>
</dbReference>
<dbReference type="AlphaFoldDB" id="A0AAW8CKH2"/>
<accession>A0AAW8CKH2</accession>
<keyword evidence="2" id="KW-0489">Methyltransferase</keyword>
<evidence type="ECO:0000259" key="1">
    <source>
        <dbReference type="Pfam" id="PF08241"/>
    </source>
</evidence>
<evidence type="ECO:0000313" key="2">
    <source>
        <dbReference type="EMBL" id="MDP8186844.1"/>
    </source>
</evidence>
<feature type="domain" description="Methyltransferase type 11" evidence="1">
    <location>
        <begin position="43"/>
        <end position="136"/>
    </location>
</feature>
<keyword evidence="2" id="KW-0808">Transferase</keyword>
<dbReference type="CDD" id="cd02440">
    <property type="entry name" value="AdoMet_MTases"/>
    <property type="match status" value="1"/>
</dbReference>
<name>A0AAW8CKH2_9PAST</name>
<organism evidence="2 3">
    <name type="scientific">Pasteurella atlantica</name>
    <dbReference type="NCBI Taxonomy" id="2827233"/>
    <lineage>
        <taxon>Bacteria</taxon>
        <taxon>Pseudomonadati</taxon>
        <taxon>Pseudomonadota</taxon>
        <taxon>Gammaproteobacteria</taxon>
        <taxon>Pasteurellales</taxon>
        <taxon>Pasteurellaceae</taxon>
        <taxon>Pasteurella</taxon>
    </lineage>
</organism>
<dbReference type="Proteomes" id="UP001230466">
    <property type="component" value="Unassembled WGS sequence"/>
</dbReference>
<proteinExistence type="predicted"/>
<dbReference type="GO" id="GO:0032259">
    <property type="term" value="P:methylation"/>
    <property type="evidence" value="ECO:0007669"/>
    <property type="project" value="UniProtKB-KW"/>
</dbReference>
<reference evidence="2" key="1">
    <citation type="journal article" date="2023" name="Front. Microbiol.">
        <title>Phylogeography and host specificity of Pasteurellaceae pathogenic to sea-farmed fish in the north-east Atlantic.</title>
        <authorList>
            <person name="Gulla S."/>
            <person name="Colquhoun D.J."/>
            <person name="Olsen A.B."/>
            <person name="Spilsberg B."/>
            <person name="Lagesen K."/>
            <person name="Aakesson C.P."/>
            <person name="Strom S."/>
            <person name="Manji F."/>
            <person name="Birkbeck T.H."/>
            <person name="Nilsen H.K."/>
        </authorList>
    </citation>
    <scope>NUCLEOTIDE SEQUENCE</scope>
    <source>
        <strain evidence="2">VIB1234</strain>
    </source>
</reference>
<sequence length="208" mass="23227">MEKDWSPIAKKFDKFQHYIAGEETISQIIAKLSQLKELGNVVEFGCGTGHCTKVLATNCNTILATDISEQMIEIAKTNLIEFDNISVQQTNCYSTNLAENSYDTVFMANLIHIVSQPEKALAEAYRLLKPNGKLIIVSYTTDGMTYINILKMIYRSLKVFGKPPQGGTRFGLNTLIDFVNTHQFSVEEAKLLGDKQSKAMFVIAKKSS</sequence>
<evidence type="ECO:0000313" key="3">
    <source>
        <dbReference type="Proteomes" id="UP001230466"/>
    </source>
</evidence>
<dbReference type="Gene3D" id="3.40.50.150">
    <property type="entry name" value="Vaccinia Virus protein VP39"/>
    <property type="match status" value="1"/>
</dbReference>